<organism evidence="1 2">
    <name type="scientific">Sinomonas halotolerans</name>
    <dbReference type="NCBI Taxonomy" id="1644133"/>
    <lineage>
        <taxon>Bacteria</taxon>
        <taxon>Bacillati</taxon>
        <taxon>Actinomycetota</taxon>
        <taxon>Actinomycetes</taxon>
        <taxon>Micrococcales</taxon>
        <taxon>Micrococcaceae</taxon>
        <taxon>Sinomonas</taxon>
    </lineage>
</organism>
<name>A0ABU9WZ50_9MICC</name>
<dbReference type="SUPFAM" id="SSF55144">
    <property type="entry name" value="LigT-like"/>
    <property type="match status" value="1"/>
</dbReference>
<evidence type="ECO:0000313" key="2">
    <source>
        <dbReference type="Proteomes" id="UP001422074"/>
    </source>
</evidence>
<sequence>MRRFAIVLPLAPMAVGERYSVRDWPLHVTVAPVFRTTAGTSVLAHVLGDAARDHPALACTAGAEALFGARHDTPVTLIEPHQGLRELHAWLSKRLAAEFAGRFGYENPHFAGAGFSPHVTATNRGRAVPGQGLALGQLALVDMAPGPGPGRPEVVAVAGLALA</sequence>
<dbReference type="EMBL" id="JBDFRB010000005">
    <property type="protein sequence ID" value="MEN2744474.1"/>
    <property type="molecule type" value="Genomic_DNA"/>
</dbReference>
<accession>A0ABU9WZ50</accession>
<comment type="caution">
    <text evidence="1">The sequence shown here is derived from an EMBL/GenBank/DDBJ whole genome shotgun (WGS) entry which is preliminary data.</text>
</comment>
<protein>
    <submittedName>
        <fullName evidence="1">2'-5' RNA ligase family protein</fullName>
    </submittedName>
</protein>
<dbReference type="Proteomes" id="UP001422074">
    <property type="component" value="Unassembled WGS sequence"/>
</dbReference>
<dbReference type="InterPro" id="IPR009097">
    <property type="entry name" value="Cyclic_Pdiesterase"/>
</dbReference>
<keyword evidence="1" id="KW-0436">Ligase</keyword>
<dbReference type="Pfam" id="PF13563">
    <property type="entry name" value="2_5_RNA_ligase2"/>
    <property type="match status" value="1"/>
</dbReference>
<dbReference type="RefSeq" id="WP_345884520.1">
    <property type="nucleotide sequence ID" value="NZ_JBDFRB010000005.1"/>
</dbReference>
<keyword evidence="2" id="KW-1185">Reference proteome</keyword>
<reference evidence="1 2" key="1">
    <citation type="submission" date="2024-05" db="EMBL/GenBank/DDBJ databases">
        <title>Sinomonas sp. nov., isolated from a waste landfill.</title>
        <authorList>
            <person name="Zhao Y."/>
        </authorList>
    </citation>
    <scope>NUCLEOTIDE SEQUENCE [LARGE SCALE GENOMIC DNA]</scope>
    <source>
        <strain evidence="1 2">CCTCC AB2014300</strain>
    </source>
</reference>
<dbReference type="GO" id="GO:0016874">
    <property type="term" value="F:ligase activity"/>
    <property type="evidence" value="ECO:0007669"/>
    <property type="project" value="UniProtKB-KW"/>
</dbReference>
<dbReference type="Gene3D" id="3.90.1140.10">
    <property type="entry name" value="Cyclic phosphodiesterase"/>
    <property type="match status" value="1"/>
</dbReference>
<gene>
    <name evidence="1" type="ORF">ABCQ75_07960</name>
</gene>
<evidence type="ECO:0000313" key="1">
    <source>
        <dbReference type="EMBL" id="MEN2744474.1"/>
    </source>
</evidence>
<proteinExistence type="predicted"/>